<dbReference type="InterPro" id="IPR001810">
    <property type="entry name" value="F-box_dom"/>
</dbReference>
<dbReference type="PROSITE" id="PS50181">
    <property type="entry name" value="FBOX"/>
    <property type="match status" value="1"/>
</dbReference>
<feature type="compositionally biased region" description="Acidic residues" evidence="1">
    <location>
        <begin position="51"/>
        <end position="68"/>
    </location>
</feature>
<feature type="compositionally biased region" description="Basic and acidic residues" evidence="1">
    <location>
        <begin position="69"/>
        <end position="79"/>
    </location>
</feature>
<accession>A0A167MXM8</accession>
<dbReference type="STRING" id="1330018.A0A167MXM8"/>
<evidence type="ECO:0000256" key="1">
    <source>
        <dbReference type="SAM" id="MobiDB-lite"/>
    </source>
</evidence>
<feature type="compositionally biased region" description="Basic and acidic residues" evidence="1">
    <location>
        <begin position="22"/>
        <end position="32"/>
    </location>
</feature>
<keyword evidence="4" id="KW-1185">Reference proteome</keyword>
<feature type="compositionally biased region" description="Low complexity" evidence="1">
    <location>
        <begin position="85"/>
        <end position="95"/>
    </location>
</feature>
<dbReference type="Gene3D" id="1.20.1280.50">
    <property type="match status" value="1"/>
</dbReference>
<sequence length="745" mass="85132">MPTKKTSGSVPRKSKRARGATIKHENAPKAEEMETTAEPMAKRRKLKHEYEEGEVDEDGFEYEEGEYDAAERASPRESDAASDFPPVLAPVSVPAPTKPRAKKTASIASPVKRAKRAKRATLGENQVLRKRFKTQGRLERISQLPTELFLEICGHLSPLDVLQMARTTRLWRQTLMSRSSTPVWRAARSTIPGLPDCPEDVSEPQYAKLLFERGCSTCTAVNGPSPDLALRLRLCRNCMHESIFPARSFKSLFPKEDPSILQIVPYTHVGANTHGHETSTQYFYRPEVEKMLVESKEQEAMLDEEEYATWFEQQEAKVTRIRESAVVINNWYRQWNMSNRNDKDLIRKERRRAIESKLLELGYDKRDMVWGYPGPSSLLQDKPLTEAGWNRLRGSLEVIVAANRDARLKREKEAVQRQRQDELLSLYVILCHKGVAVNPLSASDLQDMAVYCSPAEFFDLPSVRPVWEDRSTPIALRDFPDRDVVRQEMRMRLVEIERSLQLLLRPALQEAYPGKGEEDAKNQRRDGWSFQAEADTAELEREPVEGGQLPDLNQAASVFLCATCEEPLHWPMLLQHRHVRHGRYGDYVNPERTQPFKTSMVRVSRVWIVIMQRMLEDLGLPSDAPVAQLKTPTFCGICTTHCADYNKAFSHLLERLRGAWGDSKQHDPRNKTKPMFIRVKPTPSRLRLTGQPVNKSGLMAKDLKCALCSPDRLFQLEGLHAHLKDKHHIPDAAERETHIIWPSAS</sequence>
<dbReference type="AlphaFoldDB" id="A0A167MXM8"/>
<feature type="domain" description="F-box" evidence="2">
    <location>
        <begin position="138"/>
        <end position="187"/>
    </location>
</feature>
<dbReference type="CDD" id="cd09917">
    <property type="entry name" value="F-box_SF"/>
    <property type="match status" value="1"/>
</dbReference>
<dbReference type="Pfam" id="PF00646">
    <property type="entry name" value="F-box"/>
    <property type="match status" value="1"/>
</dbReference>
<dbReference type="Proteomes" id="UP000076738">
    <property type="component" value="Unassembled WGS sequence"/>
</dbReference>
<evidence type="ECO:0000313" key="4">
    <source>
        <dbReference type="Proteomes" id="UP000076738"/>
    </source>
</evidence>
<gene>
    <name evidence="3" type="ORF">CALVIDRAFT_536621</name>
</gene>
<evidence type="ECO:0000259" key="2">
    <source>
        <dbReference type="PROSITE" id="PS50181"/>
    </source>
</evidence>
<dbReference type="OrthoDB" id="2322499at2759"/>
<evidence type="ECO:0000313" key="3">
    <source>
        <dbReference type="EMBL" id="KZO97154.1"/>
    </source>
</evidence>
<proteinExistence type="predicted"/>
<dbReference type="SUPFAM" id="SSF81383">
    <property type="entry name" value="F-box domain"/>
    <property type="match status" value="1"/>
</dbReference>
<dbReference type="InterPro" id="IPR036047">
    <property type="entry name" value="F-box-like_dom_sf"/>
</dbReference>
<reference evidence="3 4" key="1">
    <citation type="journal article" date="2016" name="Mol. Biol. Evol.">
        <title>Comparative Genomics of Early-Diverging Mushroom-Forming Fungi Provides Insights into the Origins of Lignocellulose Decay Capabilities.</title>
        <authorList>
            <person name="Nagy L.G."/>
            <person name="Riley R."/>
            <person name="Tritt A."/>
            <person name="Adam C."/>
            <person name="Daum C."/>
            <person name="Floudas D."/>
            <person name="Sun H."/>
            <person name="Yadav J.S."/>
            <person name="Pangilinan J."/>
            <person name="Larsson K.H."/>
            <person name="Matsuura K."/>
            <person name="Barry K."/>
            <person name="Labutti K."/>
            <person name="Kuo R."/>
            <person name="Ohm R.A."/>
            <person name="Bhattacharya S.S."/>
            <person name="Shirouzu T."/>
            <person name="Yoshinaga Y."/>
            <person name="Martin F.M."/>
            <person name="Grigoriev I.V."/>
            <person name="Hibbett D.S."/>
        </authorList>
    </citation>
    <scope>NUCLEOTIDE SEQUENCE [LARGE SCALE GENOMIC DNA]</scope>
    <source>
        <strain evidence="3 4">TUFC12733</strain>
    </source>
</reference>
<feature type="region of interest" description="Disordered" evidence="1">
    <location>
        <begin position="1"/>
        <end position="117"/>
    </location>
</feature>
<dbReference type="EMBL" id="KV417281">
    <property type="protein sequence ID" value="KZO97154.1"/>
    <property type="molecule type" value="Genomic_DNA"/>
</dbReference>
<organism evidence="3 4">
    <name type="scientific">Calocera viscosa (strain TUFC12733)</name>
    <dbReference type="NCBI Taxonomy" id="1330018"/>
    <lineage>
        <taxon>Eukaryota</taxon>
        <taxon>Fungi</taxon>
        <taxon>Dikarya</taxon>
        <taxon>Basidiomycota</taxon>
        <taxon>Agaricomycotina</taxon>
        <taxon>Dacrymycetes</taxon>
        <taxon>Dacrymycetales</taxon>
        <taxon>Dacrymycetaceae</taxon>
        <taxon>Calocera</taxon>
    </lineage>
</organism>
<protein>
    <recommendedName>
        <fullName evidence="2">F-box domain-containing protein</fullName>
    </recommendedName>
</protein>
<name>A0A167MXM8_CALVF</name>